<dbReference type="InterPro" id="IPR030393">
    <property type="entry name" value="G_ENGB_dom"/>
</dbReference>
<evidence type="ECO:0000313" key="6">
    <source>
        <dbReference type="EMBL" id="KLO13298.1"/>
    </source>
</evidence>
<accession>A0A0H2RV06</accession>
<dbReference type="CDD" id="cd01876">
    <property type="entry name" value="YihA_EngB"/>
    <property type="match status" value="1"/>
</dbReference>
<dbReference type="InterPro" id="IPR006073">
    <property type="entry name" value="GTP-bd"/>
</dbReference>
<evidence type="ECO:0000256" key="1">
    <source>
        <dbReference type="ARBA" id="ARBA00022723"/>
    </source>
</evidence>
<evidence type="ECO:0000256" key="4">
    <source>
        <dbReference type="ARBA" id="ARBA00023134"/>
    </source>
</evidence>
<reference evidence="6 7" key="1">
    <citation type="submission" date="2015-04" db="EMBL/GenBank/DDBJ databases">
        <title>Complete genome sequence of Schizopora paradoxa KUC8140, a cosmopolitan wood degrader in East Asia.</title>
        <authorList>
            <consortium name="DOE Joint Genome Institute"/>
            <person name="Min B."/>
            <person name="Park H."/>
            <person name="Jang Y."/>
            <person name="Kim J.-J."/>
            <person name="Kim K.H."/>
            <person name="Pangilinan J."/>
            <person name="Lipzen A."/>
            <person name="Riley R."/>
            <person name="Grigoriev I.V."/>
            <person name="Spatafora J.W."/>
            <person name="Choi I.-G."/>
        </authorList>
    </citation>
    <scope>NUCLEOTIDE SEQUENCE [LARGE SCALE GENOMIC DNA]</scope>
    <source>
        <strain evidence="6 7">KUC8140</strain>
    </source>
</reference>
<dbReference type="GO" id="GO:0005525">
    <property type="term" value="F:GTP binding"/>
    <property type="evidence" value="ECO:0007669"/>
    <property type="project" value="UniProtKB-KW"/>
</dbReference>
<dbReference type="PROSITE" id="PS51706">
    <property type="entry name" value="G_ENGB"/>
    <property type="match status" value="1"/>
</dbReference>
<dbReference type="Gene3D" id="3.40.50.300">
    <property type="entry name" value="P-loop containing nucleotide triphosphate hydrolases"/>
    <property type="match status" value="1"/>
</dbReference>
<dbReference type="InterPro" id="IPR052279">
    <property type="entry name" value="EngB_GTPase"/>
</dbReference>
<keyword evidence="4" id="KW-0342">GTP-binding</keyword>
<dbReference type="GO" id="GO:0016787">
    <property type="term" value="F:hydrolase activity"/>
    <property type="evidence" value="ECO:0007669"/>
    <property type="project" value="UniProtKB-KW"/>
</dbReference>
<gene>
    <name evidence="6" type="ORF">SCHPADRAFT_915340</name>
</gene>
<evidence type="ECO:0000256" key="2">
    <source>
        <dbReference type="ARBA" id="ARBA00022741"/>
    </source>
</evidence>
<evidence type="ECO:0000313" key="7">
    <source>
        <dbReference type="Proteomes" id="UP000053477"/>
    </source>
</evidence>
<keyword evidence="7" id="KW-1185">Reference proteome</keyword>
<name>A0A0H2RV06_9AGAM</name>
<dbReference type="STRING" id="27342.A0A0H2RV06"/>
<keyword evidence="6" id="KW-0378">Hydrolase</keyword>
<dbReference type="InParanoid" id="A0A0H2RV06"/>
<sequence length="235" mass="25494">MLLTTPLVRLRTYSVAGPDIFSKGGASEFLAAATTISSIPKLSGLPEVVVAGRANAGKSTLLNAVMGRRDLVHTSSKAGRTKALNFFRVGPAPGQLILVDAPGYGQRGRPEWGELWDHYIQNRGQLRQIYLLLNAKHGVTEVDKMMLSDLQSKLSSLSDGKQVRRYMSLQPIITKIDQLLTSQAEALKTISSMKGDISECAPSALPSILTAFPKHHTIGVEEVRNSMLGCITPRQ</sequence>
<dbReference type="PANTHER" id="PTHR46498:SF1">
    <property type="entry name" value="GTP-BINDING PROTEIN 8"/>
    <property type="match status" value="1"/>
</dbReference>
<dbReference type="SUPFAM" id="SSF52540">
    <property type="entry name" value="P-loop containing nucleoside triphosphate hydrolases"/>
    <property type="match status" value="1"/>
</dbReference>
<keyword evidence="1" id="KW-0479">Metal-binding</keyword>
<protein>
    <submittedName>
        <fullName evidence="6">p-loop containing nucleoside triphosphate hydrolase protein</fullName>
    </submittedName>
</protein>
<dbReference type="InterPro" id="IPR027417">
    <property type="entry name" value="P-loop_NTPase"/>
</dbReference>
<organism evidence="6 7">
    <name type="scientific">Schizopora paradoxa</name>
    <dbReference type="NCBI Taxonomy" id="27342"/>
    <lineage>
        <taxon>Eukaryota</taxon>
        <taxon>Fungi</taxon>
        <taxon>Dikarya</taxon>
        <taxon>Basidiomycota</taxon>
        <taxon>Agaricomycotina</taxon>
        <taxon>Agaricomycetes</taxon>
        <taxon>Hymenochaetales</taxon>
        <taxon>Schizoporaceae</taxon>
        <taxon>Schizopora</taxon>
    </lineage>
</organism>
<evidence type="ECO:0000259" key="5">
    <source>
        <dbReference type="PROSITE" id="PS51706"/>
    </source>
</evidence>
<evidence type="ECO:0000256" key="3">
    <source>
        <dbReference type="ARBA" id="ARBA00022842"/>
    </source>
</evidence>
<dbReference type="OrthoDB" id="391988at2759"/>
<dbReference type="PANTHER" id="PTHR46498">
    <property type="entry name" value="GTP-BINDING PROTEIN 8"/>
    <property type="match status" value="1"/>
</dbReference>
<dbReference type="EMBL" id="KQ085962">
    <property type="protein sequence ID" value="KLO13298.1"/>
    <property type="molecule type" value="Genomic_DNA"/>
</dbReference>
<keyword evidence="3" id="KW-0460">Magnesium</keyword>
<dbReference type="Proteomes" id="UP000053477">
    <property type="component" value="Unassembled WGS sequence"/>
</dbReference>
<feature type="domain" description="EngB-type G" evidence="5">
    <location>
        <begin position="44"/>
        <end position="233"/>
    </location>
</feature>
<dbReference type="AlphaFoldDB" id="A0A0H2RV06"/>
<dbReference type="GO" id="GO:0046872">
    <property type="term" value="F:metal ion binding"/>
    <property type="evidence" value="ECO:0007669"/>
    <property type="project" value="UniProtKB-KW"/>
</dbReference>
<dbReference type="GO" id="GO:0005739">
    <property type="term" value="C:mitochondrion"/>
    <property type="evidence" value="ECO:0007669"/>
    <property type="project" value="TreeGrafter"/>
</dbReference>
<proteinExistence type="predicted"/>
<dbReference type="Pfam" id="PF01926">
    <property type="entry name" value="MMR_HSR1"/>
    <property type="match status" value="1"/>
</dbReference>
<keyword evidence="2" id="KW-0547">Nucleotide-binding</keyword>